<evidence type="ECO:0008006" key="3">
    <source>
        <dbReference type="Google" id="ProtNLM"/>
    </source>
</evidence>
<reference evidence="1" key="2">
    <citation type="submission" date="2024-06" db="UniProtKB">
        <authorList>
            <consortium name="EnsemblMetazoa"/>
        </authorList>
    </citation>
    <scope>IDENTIFICATION</scope>
</reference>
<dbReference type="GeneID" id="105315825"/>
<dbReference type="Proteomes" id="UP000007879">
    <property type="component" value="Unassembled WGS sequence"/>
</dbReference>
<accession>A0AAN0ISH8</accession>
<dbReference type="AlphaFoldDB" id="A0AAN0ISH8"/>
<organism evidence="1 2">
    <name type="scientific">Amphimedon queenslandica</name>
    <name type="common">Sponge</name>
    <dbReference type="NCBI Taxonomy" id="400682"/>
    <lineage>
        <taxon>Eukaryota</taxon>
        <taxon>Metazoa</taxon>
        <taxon>Porifera</taxon>
        <taxon>Demospongiae</taxon>
        <taxon>Heteroscleromorpha</taxon>
        <taxon>Haplosclerida</taxon>
        <taxon>Niphatidae</taxon>
        <taxon>Amphimedon</taxon>
    </lineage>
</organism>
<evidence type="ECO:0000313" key="2">
    <source>
        <dbReference type="Proteomes" id="UP000007879"/>
    </source>
</evidence>
<reference evidence="2" key="1">
    <citation type="journal article" date="2010" name="Nature">
        <title>The Amphimedon queenslandica genome and the evolution of animal complexity.</title>
        <authorList>
            <person name="Srivastava M."/>
            <person name="Simakov O."/>
            <person name="Chapman J."/>
            <person name="Fahey B."/>
            <person name="Gauthier M.E."/>
            <person name="Mitros T."/>
            <person name="Richards G.S."/>
            <person name="Conaco C."/>
            <person name="Dacre M."/>
            <person name="Hellsten U."/>
            <person name="Larroux C."/>
            <person name="Putnam N.H."/>
            <person name="Stanke M."/>
            <person name="Adamska M."/>
            <person name="Darling A."/>
            <person name="Degnan S.M."/>
            <person name="Oakley T.H."/>
            <person name="Plachetzki D.C."/>
            <person name="Zhai Y."/>
            <person name="Adamski M."/>
            <person name="Calcino A."/>
            <person name="Cummins S.F."/>
            <person name="Goodstein D.M."/>
            <person name="Harris C."/>
            <person name="Jackson D.J."/>
            <person name="Leys S.P."/>
            <person name="Shu S."/>
            <person name="Woodcroft B.J."/>
            <person name="Vervoort M."/>
            <person name="Kosik K.S."/>
            <person name="Manning G."/>
            <person name="Degnan B.M."/>
            <person name="Rokhsar D.S."/>
        </authorList>
    </citation>
    <scope>NUCLEOTIDE SEQUENCE [LARGE SCALE GENOMIC DNA]</scope>
</reference>
<name>A0AAN0ISH8_AMPQE</name>
<proteinExistence type="predicted"/>
<dbReference type="EnsemblMetazoa" id="XM_011410584.1">
    <property type="protein sequence ID" value="XP_011408886.1"/>
    <property type="gene ID" value="LOC105315825"/>
</dbReference>
<evidence type="ECO:0000313" key="1">
    <source>
        <dbReference type="EnsemblMetazoa" id="XP_011408886.1"/>
    </source>
</evidence>
<dbReference type="RefSeq" id="XP_011408886.1">
    <property type="nucleotide sequence ID" value="XM_011410584.1"/>
</dbReference>
<protein>
    <recommendedName>
        <fullName evidence="3">DDE-1 domain-containing protein</fullName>
    </recommendedName>
</protein>
<keyword evidence="2" id="KW-1185">Reference proteome</keyword>
<dbReference type="KEGG" id="aqu:105315825"/>
<sequence length="189" mass="21730">TEINKQVDVLTAIRWIKHSWEQVKESTIQHCFRHCGFHYVPVPVGDPFSDLDEDDDTAVLNEMIHELQPDGMSAIDYVSAEEDVPTSQSFEDNDNWREELRRMVIDDTETDPKASCLVEEIDSEEEDSDTPELAISSLQEAIKVANDLMLYLTDKGHEDLSDKMYTVINSLQRIKISESRQTSIINYFT</sequence>